<evidence type="ECO:0000313" key="3">
    <source>
        <dbReference type="Proteomes" id="UP001185028"/>
    </source>
</evidence>
<keyword evidence="1" id="KW-1133">Transmembrane helix</keyword>
<keyword evidence="1" id="KW-0812">Transmembrane</keyword>
<protein>
    <recommendedName>
        <fullName evidence="4">Anti-sigma factor</fullName>
    </recommendedName>
</protein>
<organism evidence="2 3">
    <name type="scientific">Paenibacillus hunanensis</name>
    <dbReference type="NCBI Taxonomy" id="539262"/>
    <lineage>
        <taxon>Bacteria</taxon>
        <taxon>Bacillati</taxon>
        <taxon>Bacillota</taxon>
        <taxon>Bacilli</taxon>
        <taxon>Bacillales</taxon>
        <taxon>Paenibacillaceae</taxon>
        <taxon>Paenibacillus</taxon>
    </lineage>
</organism>
<keyword evidence="1" id="KW-0472">Membrane</keyword>
<dbReference type="EMBL" id="JAVDQH010000003">
    <property type="protein sequence ID" value="MDR6243111.1"/>
    <property type="molecule type" value="Genomic_DNA"/>
</dbReference>
<dbReference type="RefSeq" id="WP_188775422.1">
    <property type="nucleotide sequence ID" value="NZ_BMMB01000004.1"/>
</dbReference>
<comment type="caution">
    <text evidence="2">The sequence shown here is derived from an EMBL/GenBank/DDBJ whole genome shotgun (WGS) entry which is preliminary data.</text>
</comment>
<feature type="transmembrane region" description="Helical" evidence="1">
    <location>
        <begin position="183"/>
        <end position="203"/>
    </location>
</feature>
<dbReference type="Proteomes" id="UP001185028">
    <property type="component" value="Unassembled WGS sequence"/>
</dbReference>
<gene>
    <name evidence="2" type="ORF">JOC58_000996</name>
</gene>
<proteinExistence type="predicted"/>
<evidence type="ECO:0008006" key="4">
    <source>
        <dbReference type="Google" id="ProtNLM"/>
    </source>
</evidence>
<sequence>MNCREAELLFGIYWDMKPDDPRRQELHQHLSECEDCAAEFAIWQESHELMEAEAAALSIDPELELRAEQVNRNVMERIYAETPWVLQNGAKRGPISRMFRRRMSFWIAAVIGIFLCSFVYLTLDVSNSFHYEAVQEPVSGIVPTGVATSDATTVIHSSLHFAGSQRGLIDPLVIQMDPTHPQYWMILSVVGMLLALVSLRFLARPRHQ</sequence>
<accession>A0ABU1IV68</accession>
<keyword evidence="3" id="KW-1185">Reference proteome</keyword>
<reference evidence="2 3" key="1">
    <citation type="submission" date="2023-07" db="EMBL/GenBank/DDBJ databases">
        <title>Genomic Encyclopedia of Type Strains, Phase IV (KMG-IV): sequencing the most valuable type-strain genomes for metagenomic binning, comparative biology and taxonomic classification.</title>
        <authorList>
            <person name="Goeker M."/>
        </authorList>
    </citation>
    <scope>NUCLEOTIDE SEQUENCE [LARGE SCALE GENOMIC DNA]</scope>
    <source>
        <strain evidence="2 3">DSM 22170</strain>
    </source>
</reference>
<evidence type="ECO:0000256" key="1">
    <source>
        <dbReference type="SAM" id="Phobius"/>
    </source>
</evidence>
<name>A0ABU1IV68_9BACL</name>
<evidence type="ECO:0000313" key="2">
    <source>
        <dbReference type="EMBL" id="MDR6243111.1"/>
    </source>
</evidence>
<feature type="transmembrane region" description="Helical" evidence="1">
    <location>
        <begin position="105"/>
        <end position="123"/>
    </location>
</feature>